<evidence type="ECO:0000313" key="2">
    <source>
        <dbReference type="Proteomes" id="UP000317171"/>
    </source>
</evidence>
<dbReference type="EMBL" id="CP036269">
    <property type="protein sequence ID" value="QDT40519.1"/>
    <property type="molecule type" value="Genomic_DNA"/>
</dbReference>
<organism evidence="1 2">
    <name type="scientific">Gimesia alba</name>
    <dbReference type="NCBI Taxonomy" id="2527973"/>
    <lineage>
        <taxon>Bacteria</taxon>
        <taxon>Pseudomonadati</taxon>
        <taxon>Planctomycetota</taxon>
        <taxon>Planctomycetia</taxon>
        <taxon>Planctomycetales</taxon>
        <taxon>Planctomycetaceae</taxon>
        <taxon>Gimesia</taxon>
    </lineage>
</organism>
<accession>A0A517R9E7</accession>
<dbReference type="Proteomes" id="UP000317171">
    <property type="component" value="Chromosome"/>
</dbReference>
<evidence type="ECO:0000313" key="1">
    <source>
        <dbReference type="EMBL" id="QDT40519.1"/>
    </source>
</evidence>
<gene>
    <name evidence="1" type="ORF">Pan241w_05760</name>
</gene>
<protein>
    <submittedName>
        <fullName evidence="1">Uncharacterized protein</fullName>
    </submittedName>
</protein>
<proteinExistence type="predicted"/>
<sequence length="76" mass="8679">MLQFAVDVVNVRIISASFKKNLCLRGFSHSGSQITKTFDFLMNRGMLCCAKLAAFAESRRAIEQFLVQFFHIRMTS</sequence>
<dbReference type="KEGG" id="gaz:Pan241w_05760"/>
<dbReference type="AlphaFoldDB" id="A0A517R9E7"/>
<keyword evidence="2" id="KW-1185">Reference proteome</keyword>
<name>A0A517R9E7_9PLAN</name>
<reference evidence="1 2" key="1">
    <citation type="submission" date="2019-02" db="EMBL/GenBank/DDBJ databases">
        <title>Deep-cultivation of Planctomycetes and their phenomic and genomic characterization uncovers novel biology.</title>
        <authorList>
            <person name="Wiegand S."/>
            <person name="Jogler M."/>
            <person name="Boedeker C."/>
            <person name="Pinto D."/>
            <person name="Vollmers J."/>
            <person name="Rivas-Marin E."/>
            <person name="Kohn T."/>
            <person name="Peeters S.H."/>
            <person name="Heuer A."/>
            <person name="Rast P."/>
            <person name="Oberbeckmann S."/>
            <person name="Bunk B."/>
            <person name="Jeske O."/>
            <person name="Meyerdierks A."/>
            <person name="Storesund J.E."/>
            <person name="Kallscheuer N."/>
            <person name="Luecker S."/>
            <person name="Lage O.M."/>
            <person name="Pohl T."/>
            <person name="Merkel B.J."/>
            <person name="Hornburger P."/>
            <person name="Mueller R.-W."/>
            <person name="Bruemmer F."/>
            <person name="Labrenz M."/>
            <person name="Spormann A.M."/>
            <person name="Op den Camp H."/>
            <person name="Overmann J."/>
            <person name="Amann R."/>
            <person name="Jetten M.S.M."/>
            <person name="Mascher T."/>
            <person name="Medema M.H."/>
            <person name="Devos D.P."/>
            <person name="Kaster A.-K."/>
            <person name="Ovreas L."/>
            <person name="Rohde M."/>
            <person name="Galperin M.Y."/>
            <person name="Jogler C."/>
        </authorList>
    </citation>
    <scope>NUCLEOTIDE SEQUENCE [LARGE SCALE GENOMIC DNA]</scope>
    <source>
        <strain evidence="1 2">Pan241w</strain>
    </source>
</reference>